<proteinExistence type="predicted"/>
<dbReference type="RefSeq" id="XP_062726952.1">
    <property type="nucleotide sequence ID" value="XM_062866628.1"/>
</dbReference>
<dbReference type="Pfam" id="PF20253">
    <property type="entry name" value="DUF6604"/>
    <property type="match status" value="1"/>
</dbReference>
<comment type="caution">
    <text evidence="3">The sequence shown here is derived from an EMBL/GenBank/DDBJ whole genome shotgun (WGS) entry which is preliminary data.</text>
</comment>
<keyword evidence="4" id="KW-1185">Reference proteome</keyword>
<accession>A0AAJ0H3Q7</accession>
<dbReference type="PANTHER" id="PTHR38795:SF1">
    <property type="entry name" value="DUF6604 DOMAIN-CONTAINING PROTEIN"/>
    <property type="match status" value="1"/>
</dbReference>
<feature type="domain" description="DUF6604" evidence="2">
    <location>
        <begin position="46"/>
        <end position="299"/>
    </location>
</feature>
<dbReference type="AlphaFoldDB" id="A0AAJ0H3Q7"/>
<dbReference type="InterPro" id="IPR046539">
    <property type="entry name" value="DUF6604"/>
</dbReference>
<reference evidence="3" key="1">
    <citation type="journal article" date="2023" name="Mol. Phylogenet. Evol.">
        <title>Genome-scale phylogeny and comparative genomics of the fungal order Sordariales.</title>
        <authorList>
            <person name="Hensen N."/>
            <person name="Bonometti L."/>
            <person name="Westerberg I."/>
            <person name="Brannstrom I.O."/>
            <person name="Guillou S."/>
            <person name="Cros-Aarteil S."/>
            <person name="Calhoun S."/>
            <person name="Haridas S."/>
            <person name="Kuo A."/>
            <person name="Mondo S."/>
            <person name="Pangilinan J."/>
            <person name="Riley R."/>
            <person name="LaButti K."/>
            <person name="Andreopoulos B."/>
            <person name="Lipzen A."/>
            <person name="Chen C."/>
            <person name="Yan M."/>
            <person name="Daum C."/>
            <person name="Ng V."/>
            <person name="Clum A."/>
            <person name="Steindorff A."/>
            <person name="Ohm R.A."/>
            <person name="Martin F."/>
            <person name="Silar P."/>
            <person name="Natvig D.O."/>
            <person name="Lalanne C."/>
            <person name="Gautier V."/>
            <person name="Ament-Velasquez S.L."/>
            <person name="Kruys A."/>
            <person name="Hutchinson M.I."/>
            <person name="Powell A.J."/>
            <person name="Barry K."/>
            <person name="Miller A.N."/>
            <person name="Grigoriev I.V."/>
            <person name="Debuchy R."/>
            <person name="Gladieux P."/>
            <person name="Hiltunen Thoren M."/>
            <person name="Johannesson H."/>
        </authorList>
    </citation>
    <scope>NUCLEOTIDE SEQUENCE</scope>
    <source>
        <strain evidence="3">CBS 333.67</strain>
    </source>
</reference>
<dbReference type="Proteomes" id="UP001273166">
    <property type="component" value="Unassembled WGS sequence"/>
</dbReference>
<protein>
    <recommendedName>
        <fullName evidence="2">DUF6604 domain-containing protein</fullName>
    </recommendedName>
</protein>
<dbReference type="GeneID" id="87885457"/>
<sequence length="847" mass="94343">MSSPIHLSDFRTELLVLSPILLLLLCAIITSIRDDTLPEPLVSIYQQYKKDTNSVASRLASTAKACGYPASLLSSGSWDVQAKGNKAGKGRKGRKQQAAGGGKYIVALADFRPLANFIARSSKLRPVSVPDSFVTTIDRLIALRASFRTHLAKHGAEPAADADARHSHFVGVLEAVRDALRPRMSTPPPRFDGADDGRANRFSILPVYEPSEAFLKAPAIERPQPVPDDKTVYEAEQQASLQESLFAMSMMMDDLCRIRSVISWIWSNYGSDEFDLAACAVATNTATELAHGIIEDVVPVFRRHGGTKMVLNKYFQACCLASGLTVDQFDMDRFDDSGFDRDVYRIADRVYLVTYRLVKGFLDKLGPRELPLAQEGFFGKYSAARDAATETDQQLTDEDTTLLMEFFTELMVVIRLIPNYPVEDELVRGMREMDQARQVPFHLVFAAQIYLDIHHTLRAKAASGGMRMVVEATMMHSELDKHLEFHQDLKMATLPVESDHMVGELHNVLVSVLRDPVYEAKVRVMPVAVTMRRHRILQHSPVLAGLTLFQLRICTYKVGMSVANTWRSIQSAYHLYHALQTCGLLRGTWTDMEVAHSLLGDSAFFVGDPPRSFDDSLKKFCLQVGVTAAAVADARQPGGWLHGGGVRTMVSRAGPRGFRVDRRLPVSSMFAERYLGESAQMSWTRQQLDDILARSEWEVEEGVDDQSATEYLMKQVDGAAKGRGKGQAKAPTSSSTVLSQCWRLLRDVRGACDAVLRALYTPAYIEREAELSFVVGYAFMAACDTPAADLRLLRYVAEAFNGWLGTGEPTVSLELLRKMGHHVKFVEDETSDGKKENRTRRSRVKRL</sequence>
<feature type="region of interest" description="Disordered" evidence="1">
    <location>
        <begin position="828"/>
        <end position="847"/>
    </location>
</feature>
<evidence type="ECO:0000313" key="3">
    <source>
        <dbReference type="EMBL" id="KAK3311172.1"/>
    </source>
</evidence>
<organism evidence="3 4">
    <name type="scientific">Chaetomium strumarium</name>
    <dbReference type="NCBI Taxonomy" id="1170767"/>
    <lineage>
        <taxon>Eukaryota</taxon>
        <taxon>Fungi</taxon>
        <taxon>Dikarya</taxon>
        <taxon>Ascomycota</taxon>
        <taxon>Pezizomycotina</taxon>
        <taxon>Sordariomycetes</taxon>
        <taxon>Sordariomycetidae</taxon>
        <taxon>Sordariales</taxon>
        <taxon>Chaetomiaceae</taxon>
        <taxon>Chaetomium</taxon>
    </lineage>
</organism>
<dbReference type="EMBL" id="JAUDZG010000001">
    <property type="protein sequence ID" value="KAK3311172.1"/>
    <property type="molecule type" value="Genomic_DNA"/>
</dbReference>
<evidence type="ECO:0000259" key="2">
    <source>
        <dbReference type="Pfam" id="PF20253"/>
    </source>
</evidence>
<evidence type="ECO:0000256" key="1">
    <source>
        <dbReference type="SAM" id="MobiDB-lite"/>
    </source>
</evidence>
<name>A0AAJ0H3Q7_9PEZI</name>
<dbReference type="PANTHER" id="PTHR38795">
    <property type="entry name" value="DUF6604 DOMAIN-CONTAINING PROTEIN"/>
    <property type="match status" value="1"/>
</dbReference>
<gene>
    <name evidence="3" type="ORF">B0T15DRAFT_489798</name>
</gene>
<reference evidence="3" key="2">
    <citation type="submission" date="2023-06" db="EMBL/GenBank/DDBJ databases">
        <authorList>
            <consortium name="Lawrence Berkeley National Laboratory"/>
            <person name="Mondo S.J."/>
            <person name="Hensen N."/>
            <person name="Bonometti L."/>
            <person name="Westerberg I."/>
            <person name="Brannstrom I.O."/>
            <person name="Guillou S."/>
            <person name="Cros-Aarteil S."/>
            <person name="Calhoun S."/>
            <person name="Haridas S."/>
            <person name="Kuo A."/>
            <person name="Pangilinan J."/>
            <person name="Riley R."/>
            <person name="Labutti K."/>
            <person name="Andreopoulos B."/>
            <person name="Lipzen A."/>
            <person name="Chen C."/>
            <person name="Yanf M."/>
            <person name="Daum C."/>
            <person name="Ng V."/>
            <person name="Clum A."/>
            <person name="Steindorff A."/>
            <person name="Ohm R."/>
            <person name="Martin F."/>
            <person name="Silar P."/>
            <person name="Natvig D."/>
            <person name="Lalanne C."/>
            <person name="Gautier V."/>
            <person name="Ament-Velasquez S.L."/>
            <person name="Kruys A."/>
            <person name="Hutchinson M.I."/>
            <person name="Powell A.J."/>
            <person name="Barry K."/>
            <person name="Miller A.N."/>
            <person name="Grigoriev I.V."/>
            <person name="Debuchy R."/>
            <person name="Gladieux P."/>
            <person name="Thoren M.H."/>
            <person name="Johannesson H."/>
        </authorList>
    </citation>
    <scope>NUCLEOTIDE SEQUENCE</scope>
    <source>
        <strain evidence="3">CBS 333.67</strain>
    </source>
</reference>
<evidence type="ECO:0000313" key="4">
    <source>
        <dbReference type="Proteomes" id="UP001273166"/>
    </source>
</evidence>
<feature type="compositionally biased region" description="Basic residues" evidence="1">
    <location>
        <begin position="837"/>
        <end position="847"/>
    </location>
</feature>